<dbReference type="SUPFAM" id="SSF51905">
    <property type="entry name" value="FAD/NAD(P)-binding domain"/>
    <property type="match status" value="2"/>
</dbReference>
<dbReference type="InterPro" id="IPR016156">
    <property type="entry name" value="FAD/NAD-linked_Rdtase_dimer_sf"/>
</dbReference>
<dbReference type="InterPro" id="IPR024934">
    <property type="entry name" value="Rubredoxin-like_dom"/>
</dbReference>
<dbReference type="InterPro" id="IPR023753">
    <property type="entry name" value="FAD/NAD-binding_dom"/>
</dbReference>
<dbReference type="Pfam" id="PF21349">
    <property type="entry name" value="RUBY_RBDX"/>
    <property type="match status" value="2"/>
</dbReference>
<comment type="similarity">
    <text evidence="2">Belongs to the FAD-dependent oxidoreductase family.</text>
</comment>
<evidence type="ECO:0000259" key="5">
    <source>
        <dbReference type="PROSITE" id="PS50903"/>
    </source>
</evidence>
<dbReference type="InterPro" id="IPR041575">
    <property type="entry name" value="Rubredoxin_C"/>
</dbReference>
<dbReference type="RefSeq" id="WP_214170326.1">
    <property type="nucleotide sequence ID" value="NZ_JAHCVJ010000001.1"/>
</dbReference>
<dbReference type="Gene3D" id="3.30.390.30">
    <property type="match status" value="1"/>
</dbReference>
<dbReference type="Pfam" id="PF18267">
    <property type="entry name" value="Rubredoxin_C"/>
    <property type="match status" value="1"/>
</dbReference>
<evidence type="ECO:0000256" key="3">
    <source>
        <dbReference type="ARBA" id="ARBA00022630"/>
    </source>
</evidence>
<dbReference type="PROSITE" id="PS50903">
    <property type="entry name" value="RUBREDOXIN_LIKE"/>
    <property type="match status" value="2"/>
</dbReference>
<dbReference type="Gene3D" id="2.20.28.10">
    <property type="match status" value="2"/>
</dbReference>
<dbReference type="EMBL" id="JAHCVJ010000001">
    <property type="protein sequence ID" value="MBT0663603.1"/>
    <property type="molecule type" value="Genomic_DNA"/>
</dbReference>
<dbReference type="InterPro" id="IPR050260">
    <property type="entry name" value="FAD-bd_OxRdtase"/>
</dbReference>
<keyword evidence="3" id="KW-0285">Flavoprotein</keyword>
<dbReference type="CDD" id="cd00350">
    <property type="entry name" value="rubredoxin_like"/>
    <property type="match status" value="2"/>
</dbReference>
<sequence>MADTRWCCTVCGYIHEGNTPPDCCPVCGATPDLFEPSAPAPAPVRTAPRRWRCINCDYVHDCDTPPECCPVCGVGPDQFEPVVEEERGSFAGRMSGAIVIIGGGIAGLSAAEAARSAAPNADITIICQENDLPYYRLNLTRYLAGEITISDLPVHPEAWYAEQRITILNGAEVTAVDRAAKTVSLKRHDSMHYDKLILAMGAHPSIPPIPGADRNNVVTLRTCRDAETILQQSQANSSCVIIGGGVLGLEAAAALARRKVQVTLVEGFDWLLPRQLNKAAGERLAEEAIALGITLICGARIKELKGDAHVRSVVLESGESIPADLVLVAAGVRSNSYLARMAGLDVNCGVVVDQHLRTSDPDIYAAGDLAEHLGTVYGTWAPSQFQGTIAGMNAAGGDALFAGIPRSNSIKVLGVDLFSIGMVHPDDASYLTFEEEGAHYQQFIFRDSLLVGAILFGDTSIAPALKKLIEKNDSCAELLAGAGDARDIRAGILAMT</sequence>
<protein>
    <submittedName>
        <fullName evidence="6">FAD-dependent oxidoreductase</fullName>
    </submittedName>
</protein>
<dbReference type="Pfam" id="PF07992">
    <property type="entry name" value="Pyr_redox_2"/>
    <property type="match status" value="1"/>
</dbReference>
<reference evidence="6 7" key="1">
    <citation type="submission" date="2021-05" db="EMBL/GenBank/DDBJ databases">
        <title>The draft genome of Geobacter pelophilus DSM 12255.</title>
        <authorList>
            <person name="Xu Z."/>
            <person name="Masuda Y."/>
            <person name="Itoh H."/>
            <person name="Senoo K."/>
        </authorList>
    </citation>
    <scope>NUCLEOTIDE SEQUENCE [LARGE SCALE GENOMIC DNA]</scope>
    <source>
        <strain evidence="6 7">DSM 12255</strain>
    </source>
</reference>
<evidence type="ECO:0000313" key="6">
    <source>
        <dbReference type="EMBL" id="MBT0663603.1"/>
    </source>
</evidence>
<feature type="domain" description="Rubredoxin-like" evidence="5">
    <location>
        <begin position="3"/>
        <end position="37"/>
    </location>
</feature>
<dbReference type="Gene3D" id="3.50.50.60">
    <property type="entry name" value="FAD/NAD(P)-binding domain"/>
    <property type="match status" value="2"/>
</dbReference>
<evidence type="ECO:0000256" key="2">
    <source>
        <dbReference type="ARBA" id="ARBA00006442"/>
    </source>
</evidence>
<comment type="cofactor">
    <cofactor evidence="1">
        <name>FAD</name>
        <dbReference type="ChEBI" id="CHEBI:57692"/>
    </cofactor>
</comment>
<evidence type="ECO:0000313" key="7">
    <source>
        <dbReference type="Proteomes" id="UP000811899"/>
    </source>
</evidence>
<comment type="caution">
    <text evidence="6">The sequence shown here is derived from an EMBL/GenBank/DDBJ whole genome shotgun (WGS) entry which is preliminary data.</text>
</comment>
<dbReference type="GO" id="GO:0016491">
    <property type="term" value="F:oxidoreductase activity"/>
    <property type="evidence" value="ECO:0007669"/>
    <property type="project" value="InterPro"/>
</dbReference>
<gene>
    <name evidence="6" type="ORF">KI809_04735</name>
</gene>
<dbReference type="PRINTS" id="PR00411">
    <property type="entry name" value="PNDRDTASEI"/>
</dbReference>
<dbReference type="PANTHER" id="PTHR43429:SF3">
    <property type="entry name" value="NITRITE REDUCTASE [NAD(P)H]"/>
    <property type="match status" value="1"/>
</dbReference>
<organism evidence="6 7">
    <name type="scientific">Geoanaerobacter pelophilus</name>
    <dbReference type="NCBI Taxonomy" id="60036"/>
    <lineage>
        <taxon>Bacteria</taxon>
        <taxon>Pseudomonadati</taxon>
        <taxon>Thermodesulfobacteriota</taxon>
        <taxon>Desulfuromonadia</taxon>
        <taxon>Geobacterales</taxon>
        <taxon>Geobacteraceae</taxon>
        <taxon>Geoanaerobacter</taxon>
    </lineage>
</organism>
<keyword evidence="7" id="KW-1185">Reference proteome</keyword>
<dbReference type="PANTHER" id="PTHR43429">
    <property type="entry name" value="PYRIDINE NUCLEOTIDE-DISULFIDE OXIDOREDUCTASE DOMAIN-CONTAINING"/>
    <property type="match status" value="1"/>
</dbReference>
<dbReference type="InterPro" id="IPR036188">
    <property type="entry name" value="FAD/NAD-bd_sf"/>
</dbReference>
<name>A0AAW4KY94_9BACT</name>
<feature type="domain" description="Rubredoxin-like" evidence="5">
    <location>
        <begin position="48"/>
        <end position="82"/>
    </location>
</feature>
<evidence type="ECO:0000256" key="4">
    <source>
        <dbReference type="ARBA" id="ARBA00022827"/>
    </source>
</evidence>
<dbReference type="GO" id="GO:0005506">
    <property type="term" value="F:iron ion binding"/>
    <property type="evidence" value="ECO:0007669"/>
    <property type="project" value="InterPro"/>
</dbReference>
<proteinExistence type="inferred from homology"/>
<dbReference type="SUPFAM" id="SSF57802">
    <property type="entry name" value="Rubredoxin-like"/>
    <property type="match status" value="2"/>
</dbReference>
<dbReference type="AlphaFoldDB" id="A0AAW4KY94"/>
<accession>A0AAW4KY94</accession>
<keyword evidence="4" id="KW-0274">FAD</keyword>
<dbReference type="Proteomes" id="UP000811899">
    <property type="component" value="Unassembled WGS sequence"/>
</dbReference>
<dbReference type="PRINTS" id="PR00368">
    <property type="entry name" value="FADPNR"/>
</dbReference>
<evidence type="ECO:0000256" key="1">
    <source>
        <dbReference type="ARBA" id="ARBA00001974"/>
    </source>
</evidence>
<dbReference type="InterPro" id="IPR048574">
    <property type="entry name" value="RUBY_RBDX"/>
</dbReference>